<dbReference type="EMBL" id="AJVK01070982">
    <property type="status" value="NOT_ANNOTATED_CDS"/>
    <property type="molecule type" value="Genomic_DNA"/>
</dbReference>
<sequence length="175" mass="20247">MGTLLGMRVLVSGCLNNFSWCPIMESPQRSSNFNRSTQWIKPLDSIGGRTTPSPSPICATTHSPPKIEGFFSNFLMWYQTPTDELVESFKELGCNMSLKMHFLHSHLNSFPKNLGAFSDEQGERFHQDIHTMEKRCQGRWNPKMMGDYVWFLMREAHNVYKRKPRTGCVTRHSNK</sequence>
<proteinExistence type="predicted"/>
<evidence type="ECO:0000313" key="2">
    <source>
        <dbReference type="Proteomes" id="UP000092462"/>
    </source>
</evidence>
<protein>
    <submittedName>
        <fullName evidence="1">Uncharacterized protein</fullName>
    </submittedName>
</protein>
<dbReference type="AlphaFoldDB" id="A0A1B0DLA7"/>
<dbReference type="Proteomes" id="UP000092462">
    <property type="component" value="Unassembled WGS sequence"/>
</dbReference>
<accession>A0A1B0DLA7</accession>
<organism evidence="1 2">
    <name type="scientific">Phlebotomus papatasi</name>
    <name type="common">Sandfly</name>
    <dbReference type="NCBI Taxonomy" id="29031"/>
    <lineage>
        <taxon>Eukaryota</taxon>
        <taxon>Metazoa</taxon>
        <taxon>Ecdysozoa</taxon>
        <taxon>Arthropoda</taxon>
        <taxon>Hexapoda</taxon>
        <taxon>Insecta</taxon>
        <taxon>Pterygota</taxon>
        <taxon>Neoptera</taxon>
        <taxon>Endopterygota</taxon>
        <taxon>Diptera</taxon>
        <taxon>Nematocera</taxon>
        <taxon>Psychodoidea</taxon>
        <taxon>Psychodidae</taxon>
        <taxon>Phlebotomus</taxon>
        <taxon>Phlebotomus</taxon>
    </lineage>
</organism>
<reference evidence="1" key="1">
    <citation type="submission" date="2022-08" db="UniProtKB">
        <authorList>
            <consortium name="EnsemblMetazoa"/>
        </authorList>
    </citation>
    <scope>IDENTIFICATION</scope>
    <source>
        <strain evidence="1">Israel</strain>
    </source>
</reference>
<evidence type="ECO:0000313" key="1">
    <source>
        <dbReference type="EnsemblMetazoa" id="PPAI009147-PA"/>
    </source>
</evidence>
<dbReference type="VEuPathDB" id="VectorBase:PPAI009147"/>
<dbReference type="PANTHER" id="PTHR46114:SF1">
    <property type="entry name" value="ZAD DOMAIN-CONTAINING PROTEIN"/>
    <property type="match status" value="1"/>
</dbReference>
<dbReference type="PANTHER" id="PTHR46114">
    <property type="entry name" value="APPLE DOMAIN-CONTAINING PROTEIN"/>
    <property type="match status" value="1"/>
</dbReference>
<dbReference type="EnsemblMetazoa" id="PPAI009147-RA">
    <property type="protein sequence ID" value="PPAI009147-PA"/>
    <property type="gene ID" value="PPAI009147"/>
</dbReference>
<keyword evidence="2" id="KW-1185">Reference proteome</keyword>
<name>A0A1B0DLA7_PHLPP</name>